<dbReference type="Pfam" id="PF12002">
    <property type="entry name" value="MgsA_C"/>
    <property type="match status" value="1"/>
</dbReference>
<dbReference type="Pfam" id="PF00004">
    <property type="entry name" value="AAA"/>
    <property type="match status" value="1"/>
</dbReference>
<dbReference type="GO" id="GO:0008047">
    <property type="term" value="F:enzyme activator activity"/>
    <property type="evidence" value="ECO:0007669"/>
    <property type="project" value="TreeGrafter"/>
</dbReference>
<dbReference type="FunFam" id="1.20.272.10:FF:000001">
    <property type="entry name" value="Putative AAA family ATPase"/>
    <property type="match status" value="1"/>
</dbReference>
<feature type="domain" description="AAA+ ATPase" evidence="4">
    <location>
        <begin position="30"/>
        <end position="143"/>
    </location>
</feature>
<dbReference type="Proteomes" id="UP000323321">
    <property type="component" value="Unassembled WGS sequence"/>
</dbReference>
<proteinExistence type="inferred from homology"/>
<dbReference type="Gene3D" id="3.40.50.300">
    <property type="entry name" value="P-loop containing nucleotide triphosphate hydrolases"/>
    <property type="match status" value="1"/>
</dbReference>
<dbReference type="CDD" id="cd18139">
    <property type="entry name" value="HLD_clamp_RarA"/>
    <property type="match status" value="1"/>
</dbReference>
<dbReference type="PANTHER" id="PTHR13779">
    <property type="entry name" value="WERNER HELICASE-INTERACTING PROTEIN 1 FAMILY MEMBER"/>
    <property type="match status" value="1"/>
</dbReference>
<organism evidence="5 6">
    <name type="scientific">Bacillus cereus</name>
    <dbReference type="NCBI Taxonomy" id="1396"/>
    <lineage>
        <taxon>Bacteria</taxon>
        <taxon>Bacillati</taxon>
        <taxon>Bacillota</taxon>
        <taxon>Bacilli</taxon>
        <taxon>Bacillales</taxon>
        <taxon>Bacillaceae</taxon>
        <taxon>Bacillus</taxon>
        <taxon>Bacillus cereus group</taxon>
    </lineage>
</organism>
<keyword evidence="3" id="KW-0067">ATP-binding</keyword>
<dbReference type="PANTHER" id="PTHR13779:SF7">
    <property type="entry name" value="ATPASE WRNIP1"/>
    <property type="match status" value="1"/>
</dbReference>
<evidence type="ECO:0000256" key="3">
    <source>
        <dbReference type="ARBA" id="ARBA00022840"/>
    </source>
</evidence>
<dbReference type="InterPro" id="IPR008921">
    <property type="entry name" value="DNA_pol3_clamp-load_cplx_C"/>
</dbReference>
<dbReference type="InterPro" id="IPR027417">
    <property type="entry name" value="P-loop_NTPase"/>
</dbReference>
<dbReference type="GO" id="GO:0000731">
    <property type="term" value="P:DNA synthesis involved in DNA repair"/>
    <property type="evidence" value="ECO:0007669"/>
    <property type="project" value="TreeGrafter"/>
</dbReference>
<dbReference type="Gene3D" id="1.10.3710.10">
    <property type="entry name" value="DNA polymerase III clamp loader subunits, C-terminal domain"/>
    <property type="match status" value="1"/>
</dbReference>
<dbReference type="FunFam" id="1.10.3710.10:FF:000003">
    <property type="entry name" value="ATPase, AAA family protein"/>
    <property type="match status" value="1"/>
</dbReference>
<dbReference type="GO" id="GO:0003677">
    <property type="term" value="F:DNA binding"/>
    <property type="evidence" value="ECO:0007669"/>
    <property type="project" value="InterPro"/>
</dbReference>
<dbReference type="SUPFAM" id="SSF48019">
    <property type="entry name" value="post-AAA+ oligomerization domain-like"/>
    <property type="match status" value="1"/>
</dbReference>
<dbReference type="RefSeq" id="WP_150157990.1">
    <property type="nucleotide sequence ID" value="NZ_QSMZ01000003.1"/>
</dbReference>
<dbReference type="InterPro" id="IPR021886">
    <property type="entry name" value="MgsA_C"/>
</dbReference>
<evidence type="ECO:0000259" key="4">
    <source>
        <dbReference type="SMART" id="SM00382"/>
    </source>
</evidence>
<comment type="caution">
    <text evidence="5">The sequence shown here is derived from an EMBL/GenBank/DDBJ whole genome shotgun (WGS) entry which is preliminary data.</text>
</comment>
<dbReference type="EMBL" id="QSMZ01000003">
    <property type="protein sequence ID" value="KAA6471913.1"/>
    <property type="molecule type" value="Genomic_DNA"/>
</dbReference>
<dbReference type="GO" id="GO:0006261">
    <property type="term" value="P:DNA-templated DNA replication"/>
    <property type="evidence" value="ECO:0007669"/>
    <property type="project" value="TreeGrafter"/>
</dbReference>
<sequence>MRPSKISDVVGQDHVIGPNTALYKMIQNGHIPSILLYGDPGTGKTSMAFAISNTVKGSFYSINATNAGKKDIDEIIQKARFDDNAILFIDEIHKFNRSQQDTLLKALEEGVITLIGATTENPFHSVNPAIRSRCGQIKQLKILTPDDILKLLNRALSDKINGLGKVNIKIEEDLLKIISNATGDGRSALNILEDIVWASKEYGVDLITVKEDTVIQCIQNKGFSHDKKGDIYYSLLSSFQKSIRGSDTDAALYYLARLLEGGDLVAICRRLLVIGYEDIGLANPALAARVLSAIETVERIGLPEARIPLSVIVIELCLSPKSNSAYKALDKAINDVKNGKVADIPDHLKDNHYQGAESLGHGIGYQYPHDFPNGWVYQDYLPNELVDNQYYMPKENGEEKLFSRIYSRLEELKNKHKKQ</sequence>
<name>A0A9W7Q8A1_BACCE</name>
<dbReference type="Gene3D" id="1.20.272.10">
    <property type="match status" value="1"/>
</dbReference>
<accession>A0A9W7Q8A1</accession>
<keyword evidence="2" id="KW-0547">Nucleotide-binding</keyword>
<evidence type="ECO:0000256" key="1">
    <source>
        <dbReference type="ARBA" id="ARBA00008959"/>
    </source>
</evidence>
<dbReference type="InterPro" id="IPR003593">
    <property type="entry name" value="AAA+_ATPase"/>
</dbReference>
<dbReference type="InterPro" id="IPR032423">
    <property type="entry name" value="AAA_assoc_2"/>
</dbReference>
<dbReference type="GO" id="GO:0005524">
    <property type="term" value="F:ATP binding"/>
    <property type="evidence" value="ECO:0007669"/>
    <property type="project" value="UniProtKB-KW"/>
</dbReference>
<dbReference type="InterPro" id="IPR003959">
    <property type="entry name" value="ATPase_AAA_core"/>
</dbReference>
<dbReference type="SUPFAM" id="SSF52540">
    <property type="entry name" value="P-loop containing nucleoside triphosphate hydrolases"/>
    <property type="match status" value="1"/>
</dbReference>
<comment type="similarity">
    <text evidence="1">Belongs to the AAA ATPase family. RarA/MGS1/WRNIP1 subfamily.</text>
</comment>
<dbReference type="InterPro" id="IPR051314">
    <property type="entry name" value="AAA_ATPase_RarA/MGS1/WRNIP1"/>
</dbReference>
<protein>
    <submittedName>
        <fullName evidence="5">Replication-associated recombination protein A</fullName>
    </submittedName>
</protein>
<dbReference type="AlphaFoldDB" id="A0A9W7Q8A1"/>
<gene>
    <name evidence="5" type="ORF">DX932_04575</name>
</gene>
<evidence type="ECO:0000256" key="2">
    <source>
        <dbReference type="ARBA" id="ARBA00022741"/>
    </source>
</evidence>
<evidence type="ECO:0000313" key="6">
    <source>
        <dbReference type="Proteomes" id="UP000323321"/>
    </source>
</evidence>
<dbReference type="GO" id="GO:0017116">
    <property type="term" value="F:single-stranded DNA helicase activity"/>
    <property type="evidence" value="ECO:0007669"/>
    <property type="project" value="TreeGrafter"/>
</dbReference>
<dbReference type="GO" id="GO:0016887">
    <property type="term" value="F:ATP hydrolysis activity"/>
    <property type="evidence" value="ECO:0007669"/>
    <property type="project" value="InterPro"/>
</dbReference>
<dbReference type="SMART" id="SM00382">
    <property type="entry name" value="AAA"/>
    <property type="match status" value="1"/>
</dbReference>
<dbReference type="Pfam" id="PF16193">
    <property type="entry name" value="AAA_assoc_2"/>
    <property type="match status" value="1"/>
</dbReference>
<dbReference type="CDD" id="cd00009">
    <property type="entry name" value="AAA"/>
    <property type="match status" value="1"/>
</dbReference>
<evidence type="ECO:0000313" key="5">
    <source>
        <dbReference type="EMBL" id="KAA6471913.1"/>
    </source>
</evidence>
<reference evidence="5 6" key="1">
    <citation type="submission" date="2018-08" db="EMBL/GenBank/DDBJ databases">
        <title>Bacillus phenotypic plasticity.</title>
        <authorList>
            <person name="Hurtado E."/>
        </authorList>
    </citation>
    <scope>NUCLEOTIDE SEQUENCE [LARGE SCALE GENOMIC DNA]</scope>
    <source>
        <strain evidence="5 6">111b</strain>
    </source>
</reference>
<dbReference type="Gene3D" id="1.10.8.60">
    <property type="match status" value="1"/>
</dbReference>